<dbReference type="InterPro" id="IPR036869">
    <property type="entry name" value="J_dom_sf"/>
</dbReference>
<sequence>MSPSRLRALLWRFGLSERATVSDLRAAFLQRAHKLHPDRTQTQDTTAFVDLKEDYDEAVRLLRASPYFVHRRPTSEERTVTRGLALPPLPLVLFCAVGFLAFVGLKCARIPSYRQQTRPVLEHPKVSQDREVVVPRRTRSSYYLERKTIRY</sequence>
<evidence type="ECO:0008006" key="3">
    <source>
        <dbReference type="Google" id="ProtNLM"/>
    </source>
</evidence>
<protein>
    <recommendedName>
        <fullName evidence="3">J domain-containing protein</fullName>
    </recommendedName>
</protein>
<dbReference type="SUPFAM" id="SSF46565">
    <property type="entry name" value="Chaperone J-domain"/>
    <property type="match status" value="1"/>
</dbReference>
<evidence type="ECO:0000256" key="1">
    <source>
        <dbReference type="SAM" id="Phobius"/>
    </source>
</evidence>
<accession>A0A7S1A974</accession>
<dbReference type="EMBL" id="HBFQ01029931">
    <property type="protein sequence ID" value="CAD8846741.1"/>
    <property type="molecule type" value="Transcribed_RNA"/>
</dbReference>
<keyword evidence="1" id="KW-0812">Transmembrane</keyword>
<proteinExistence type="predicted"/>
<organism evidence="2">
    <name type="scientific">Noctiluca scintillans</name>
    <name type="common">Sea sparkle</name>
    <name type="synonym">Red tide dinoflagellate</name>
    <dbReference type="NCBI Taxonomy" id="2966"/>
    <lineage>
        <taxon>Eukaryota</taxon>
        <taxon>Sar</taxon>
        <taxon>Alveolata</taxon>
        <taxon>Dinophyceae</taxon>
        <taxon>Noctilucales</taxon>
        <taxon>Noctilucaceae</taxon>
        <taxon>Noctiluca</taxon>
    </lineage>
</organism>
<dbReference type="AlphaFoldDB" id="A0A7S1A974"/>
<name>A0A7S1A974_NOCSC</name>
<feature type="transmembrane region" description="Helical" evidence="1">
    <location>
        <begin position="89"/>
        <end position="108"/>
    </location>
</feature>
<gene>
    <name evidence="2" type="ORF">NSCI0253_LOCUS21091</name>
</gene>
<evidence type="ECO:0000313" key="2">
    <source>
        <dbReference type="EMBL" id="CAD8846741.1"/>
    </source>
</evidence>
<dbReference type="Gene3D" id="1.10.287.110">
    <property type="entry name" value="DnaJ domain"/>
    <property type="match status" value="1"/>
</dbReference>
<keyword evidence="1" id="KW-0472">Membrane</keyword>
<reference evidence="2" key="1">
    <citation type="submission" date="2021-01" db="EMBL/GenBank/DDBJ databases">
        <authorList>
            <person name="Corre E."/>
            <person name="Pelletier E."/>
            <person name="Niang G."/>
            <person name="Scheremetjew M."/>
            <person name="Finn R."/>
            <person name="Kale V."/>
            <person name="Holt S."/>
            <person name="Cochrane G."/>
            <person name="Meng A."/>
            <person name="Brown T."/>
            <person name="Cohen L."/>
        </authorList>
    </citation>
    <scope>NUCLEOTIDE SEQUENCE</scope>
</reference>
<keyword evidence="1" id="KW-1133">Transmembrane helix</keyword>